<dbReference type="Proteomes" id="UP000799439">
    <property type="component" value="Unassembled WGS sequence"/>
</dbReference>
<keyword evidence="2" id="KW-1185">Reference proteome</keyword>
<dbReference type="GO" id="GO:0003676">
    <property type="term" value="F:nucleic acid binding"/>
    <property type="evidence" value="ECO:0007669"/>
    <property type="project" value="InterPro"/>
</dbReference>
<organism evidence="1 2">
    <name type="scientific">Myriangium duriaei CBS 260.36</name>
    <dbReference type="NCBI Taxonomy" id="1168546"/>
    <lineage>
        <taxon>Eukaryota</taxon>
        <taxon>Fungi</taxon>
        <taxon>Dikarya</taxon>
        <taxon>Ascomycota</taxon>
        <taxon>Pezizomycotina</taxon>
        <taxon>Dothideomycetes</taxon>
        <taxon>Dothideomycetidae</taxon>
        <taxon>Myriangiales</taxon>
        <taxon>Myriangiaceae</taxon>
        <taxon>Myriangium</taxon>
    </lineage>
</organism>
<evidence type="ECO:0000313" key="1">
    <source>
        <dbReference type="EMBL" id="KAF2153638.1"/>
    </source>
</evidence>
<evidence type="ECO:0000313" key="2">
    <source>
        <dbReference type="Proteomes" id="UP000799439"/>
    </source>
</evidence>
<protein>
    <recommendedName>
        <fullName evidence="3">Piwi domain-containing protein</fullName>
    </recommendedName>
</protein>
<comment type="caution">
    <text evidence="1">The sequence shown here is derived from an EMBL/GenBank/DDBJ whole genome shotgun (WGS) entry which is preliminary data.</text>
</comment>
<dbReference type="OrthoDB" id="3918091at2759"/>
<accession>A0A9P4J1A5</accession>
<dbReference type="InterPro" id="IPR012337">
    <property type="entry name" value="RNaseH-like_sf"/>
</dbReference>
<gene>
    <name evidence="1" type="ORF">K461DRAFT_276682</name>
</gene>
<dbReference type="InterPro" id="IPR036397">
    <property type="entry name" value="RNaseH_sf"/>
</dbReference>
<proteinExistence type="predicted"/>
<dbReference type="EMBL" id="ML996084">
    <property type="protein sequence ID" value="KAF2153638.1"/>
    <property type="molecule type" value="Genomic_DNA"/>
</dbReference>
<evidence type="ECO:0008006" key="3">
    <source>
        <dbReference type="Google" id="ProtNLM"/>
    </source>
</evidence>
<dbReference type="SUPFAM" id="SSF53098">
    <property type="entry name" value="Ribonuclease H-like"/>
    <property type="match status" value="1"/>
</dbReference>
<dbReference type="Gene3D" id="3.30.420.10">
    <property type="entry name" value="Ribonuclease H-like superfamily/Ribonuclease H"/>
    <property type="match status" value="1"/>
</dbReference>
<sequence length="98" mass="11023">MDQISRDGPLKPSQNAAEALEELTHNMCYLFARATKAVSICPPVYHVDLACTRVRAYLSAQFEPTSAPGFTVSDHAQHTLNDERLRTHVNLKDSMFYI</sequence>
<reference evidence="1" key="1">
    <citation type="journal article" date="2020" name="Stud. Mycol.">
        <title>101 Dothideomycetes genomes: a test case for predicting lifestyles and emergence of pathogens.</title>
        <authorList>
            <person name="Haridas S."/>
            <person name="Albert R."/>
            <person name="Binder M."/>
            <person name="Bloem J."/>
            <person name="Labutti K."/>
            <person name="Salamov A."/>
            <person name="Andreopoulos B."/>
            <person name="Baker S."/>
            <person name="Barry K."/>
            <person name="Bills G."/>
            <person name="Bluhm B."/>
            <person name="Cannon C."/>
            <person name="Castanera R."/>
            <person name="Culley D."/>
            <person name="Daum C."/>
            <person name="Ezra D."/>
            <person name="Gonzalez J."/>
            <person name="Henrissat B."/>
            <person name="Kuo A."/>
            <person name="Liang C."/>
            <person name="Lipzen A."/>
            <person name="Lutzoni F."/>
            <person name="Magnuson J."/>
            <person name="Mondo S."/>
            <person name="Nolan M."/>
            <person name="Ohm R."/>
            <person name="Pangilinan J."/>
            <person name="Park H.-J."/>
            <person name="Ramirez L."/>
            <person name="Alfaro M."/>
            <person name="Sun H."/>
            <person name="Tritt A."/>
            <person name="Yoshinaga Y."/>
            <person name="Zwiers L.-H."/>
            <person name="Turgeon B."/>
            <person name="Goodwin S."/>
            <person name="Spatafora J."/>
            <person name="Crous P."/>
            <person name="Grigoriev I."/>
        </authorList>
    </citation>
    <scope>NUCLEOTIDE SEQUENCE</scope>
    <source>
        <strain evidence="1">CBS 260.36</strain>
    </source>
</reference>
<dbReference type="AlphaFoldDB" id="A0A9P4J1A5"/>
<name>A0A9P4J1A5_9PEZI</name>